<comment type="caution">
    <text evidence="2">The sequence shown here is derived from an EMBL/GenBank/DDBJ whole genome shotgun (WGS) entry which is preliminary data.</text>
</comment>
<dbReference type="PANTHER" id="PTHR43102:SF2">
    <property type="entry name" value="GAF DOMAIN-CONTAINING PROTEIN"/>
    <property type="match status" value="1"/>
</dbReference>
<dbReference type="PANTHER" id="PTHR43102">
    <property type="entry name" value="SLR1143 PROTEIN"/>
    <property type="match status" value="1"/>
</dbReference>
<organism evidence="2 3">
    <name type="scientific">Hymenobacter glacieicola</name>
    <dbReference type="NCBI Taxonomy" id="1562124"/>
    <lineage>
        <taxon>Bacteria</taxon>
        <taxon>Pseudomonadati</taxon>
        <taxon>Bacteroidota</taxon>
        <taxon>Cytophagia</taxon>
        <taxon>Cytophagales</taxon>
        <taxon>Hymenobacteraceae</taxon>
        <taxon>Hymenobacter</taxon>
    </lineage>
</organism>
<evidence type="ECO:0000259" key="1">
    <source>
        <dbReference type="SMART" id="SM00065"/>
    </source>
</evidence>
<dbReference type="SUPFAM" id="SSF55781">
    <property type="entry name" value="GAF domain-like"/>
    <property type="match status" value="1"/>
</dbReference>
<evidence type="ECO:0000313" key="2">
    <source>
        <dbReference type="EMBL" id="GGG37583.1"/>
    </source>
</evidence>
<dbReference type="SMART" id="SM00065">
    <property type="entry name" value="GAF"/>
    <property type="match status" value="1"/>
</dbReference>
<dbReference type="RefSeq" id="WP_188556948.1">
    <property type="nucleotide sequence ID" value="NZ_BMGS01000003.1"/>
</dbReference>
<gene>
    <name evidence="2" type="ORF">GCM10011378_12360</name>
</gene>
<dbReference type="Gene3D" id="3.30.450.40">
    <property type="match status" value="1"/>
</dbReference>
<dbReference type="EMBL" id="BMGS01000003">
    <property type="protein sequence ID" value="GGG37583.1"/>
    <property type="molecule type" value="Genomic_DNA"/>
</dbReference>
<protein>
    <recommendedName>
        <fullName evidence="1">GAF domain-containing protein</fullName>
    </recommendedName>
</protein>
<evidence type="ECO:0000313" key="3">
    <source>
        <dbReference type="Proteomes" id="UP000601361"/>
    </source>
</evidence>
<proteinExistence type="predicted"/>
<dbReference type="InterPro" id="IPR029016">
    <property type="entry name" value="GAF-like_dom_sf"/>
</dbReference>
<accession>A0ABQ1WPR1</accession>
<name>A0ABQ1WPR1_9BACT</name>
<dbReference type="InterPro" id="IPR003018">
    <property type="entry name" value="GAF"/>
</dbReference>
<sequence>MATPSRLLPDNEPQRLAALQAYLVSGDAPFFDEFVRLTGKLFQAPIALVSLVEADAVWFRGNAGLDAPERMPRGESLCSAAILSHEATVFEDLSRQPCTLVSPAAVDALGLRFYAGYPLHTSTGHAVGTLCVIDRNPRILTAEEIELLRDLAGVALLLLDVQVALGQHTKTLHSLWPDIYIAIAGSMSRLDTLAELAQWEESEDTAAAQAYQMSRAEEVKLIVKALQQQLTTAIQHLA</sequence>
<feature type="domain" description="GAF" evidence="1">
    <location>
        <begin position="26"/>
        <end position="169"/>
    </location>
</feature>
<reference evidence="3" key="1">
    <citation type="journal article" date="2019" name="Int. J. Syst. Evol. Microbiol.">
        <title>The Global Catalogue of Microorganisms (GCM) 10K type strain sequencing project: providing services to taxonomists for standard genome sequencing and annotation.</title>
        <authorList>
            <consortium name="The Broad Institute Genomics Platform"/>
            <consortium name="The Broad Institute Genome Sequencing Center for Infectious Disease"/>
            <person name="Wu L."/>
            <person name="Ma J."/>
        </authorList>
    </citation>
    <scope>NUCLEOTIDE SEQUENCE [LARGE SCALE GENOMIC DNA]</scope>
    <source>
        <strain evidence="3">CGMCC 1.12990</strain>
    </source>
</reference>
<keyword evidence="3" id="KW-1185">Reference proteome</keyword>
<dbReference type="Proteomes" id="UP000601361">
    <property type="component" value="Unassembled WGS sequence"/>
</dbReference>
<dbReference type="Pfam" id="PF01590">
    <property type="entry name" value="GAF"/>
    <property type="match status" value="1"/>
</dbReference>